<dbReference type="CDD" id="cd01068">
    <property type="entry name" value="globin_sensor"/>
    <property type="match status" value="1"/>
</dbReference>
<dbReference type="PANTHER" id="PTHR32089">
    <property type="entry name" value="METHYL-ACCEPTING CHEMOTAXIS PROTEIN MCPB"/>
    <property type="match status" value="1"/>
</dbReference>
<reference evidence="4" key="1">
    <citation type="submission" date="2015-07" db="EMBL/GenBank/DDBJ databases">
        <title>Fjat-10053 dsm26.</title>
        <authorList>
            <person name="Liu B."/>
            <person name="Wang J."/>
            <person name="Zhu Y."/>
            <person name="Liu G."/>
            <person name="Chen Q."/>
            <person name="Chen Z."/>
            <person name="Lan J."/>
            <person name="Che J."/>
            <person name="Ge C."/>
            <person name="Shi H."/>
            <person name="Pan Z."/>
            <person name="Liu X."/>
        </authorList>
    </citation>
    <scope>NUCLEOTIDE SEQUENCE [LARGE SCALE GENOMIC DNA]</scope>
    <source>
        <strain evidence="4">DSM 26</strain>
    </source>
</reference>
<accession>A0A0L0QJV4</accession>
<dbReference type="PATRIC" id="fig|1473.5.peg.372"/>
<evidence type="ECO:0000313" key="3">
    <source>
        <dbReference type="EMBL" id="KNE18814.1"/>
    </source>
</evidence>
<comment type="caution">
    <text evidence="3">The sequence shown here is derived from an EMBL/GenBank/DDBJ whole genome shotgun (WGS) entry which is preliminary data.</text>
</comment>
<dbReference type="InterPro" id="IPR009050">
    <property type="entry name" value="Globin-like_sf"/>
</dbReference>
<dbReference type="Proteomes" id="UP000036780">
    <property type="component" value="Unassembled WGS sequence"/>
</dbReference>
<evidence type="ECO:0000256" key="2">
    <source>
        <dbReference type="PROSITE-ProRule" id="PRU00284"/>
    </source>
</evidence>
<dbReference type="SUPFAM" id="SSF46458">
    <property type="entry name" value="Globin-like"/>
    <property type="match status" value="1"/>
</dbReference>
<dbReference type="EMBL" id="LGTO01000007">
    <property type="protein sequence ID" value="KNE18814.1"/>
    <property type="molecule type" value="Genomic_DNA"/>
</dbReference>
<dbReference type="InterPro" id="IPR004089">
    <property type="entry name" value="MCPsignal_dom"/>
</dbReference>
<organism evidence="3 4">
    <name type="scientific">Virgibacillus pantothenticus</name>
    <dbReference type="NCBI Taxonomy" id="1473"/>
    <lineage>
        <taxon>Bacteria</taxon>
        <taxon>Bacillati</taxon>
        <taxon>Bacillota</taxon>
        <taxon>Bacilli</taxon>
        <taxon>Bacillales</taxon>
        <taxon>Bacillaceae</taxon>
        <taxon>Virgibacillus</taxon>
    </lineage>
</organism>
<dbReference type="GO" id="GO:0016020">
    <property type="term" value="C:membrane"/>
    <property type="evidence" value="ECO:0007669"/>
    <property type="project" value="InterPro"/>
</dbReference>
<dbReference type="Pfam" id="PF00015">
    <property type="entry name" value="MCPsignal"/>
    <property type="match status" value="1"/>
</dbReference>
<name>A0A0L0QJV4_VIRPA</name>
<sequence length="429" mass="48898">MFFKQKQDKQWLQAFTEAEVVINIHDASVLQKMEMTHLTETDLKRLKSLQPLIVKNMDLLVESFYSTILQFNHLRRIIEKYSTIDRLRLTLKQYVNDLFKAEINQAYLEKRFAIAKTHYRIGLQPAWYMGAYQNLHNTIIHLIYSEMKDTAEFHATLVAVNKIISFEQQIVLEAYEQENMKKMDEKYKAGKDWLKDKMTAVSEELVAIAEENHASVETISTNINEVNEATEKSTYQAEKAKEKALEGQEQLDELFNTMKYMEKTAKQITQSLDNFDQSSNEIATIIAMVQKIADQTNLLALNSSIEAARAGVHGSGFAVVSKEIGKLAEQTKQSITQITSLISTSSQVSQWTKTSMGEIEEAVGLSMSFSEATQQSFQHLVKTIQLNEQEAKIVLKEMNEFKQVVHEMERAASSVVVAAEQLNEATNKA</sequence>
<dbReference type="SUPFAM" id="SSF58104">
    <property type="entry name" value="Methyl-accepting chemotaxis protein (MCP) signaling domain"/>
    <property type="match status" value="1"/>
</dbReference>
<gene>
    <name evidence="3" type="ORF">AFK71_09465</name>
</gene>
<dbReference type="InterPro" id="IPR012292">
    <property type="entry name" value="Globin/Proto"/>
</dbReference>
<dbReference type="Gene3D" id="1.10.287.950">
    <property type="entry name" value="Methyl-accepting chemotaxis protein"/>
    <property type="match status" value="1"/>
</dbReference>
<keyword evidence="1 2" id="KW-0807">Transducer</keyword>
<dbReference type="PANTHER" id="PTHR32089:SF112">
    <property type="entry name" value="LYSOZYME-LIKE PROTEIN-RELATED"/>
    <property type="match status" value="1"/>
</dbReference>
<dbReference type="Gene3D" id="1.10.490.10">
    <property type="entry name" value="Globins"/>
    <property type="match status" value="1"/>
</dbReference>
<proteinExistence type="predicted"/>
<dbReference type="AlphaFoldDB" id="A0A0L0QJV4"/>
<keyword evidence="4" id="KW-1185">Reference proteome</keyword>
<dbReference type="GeneID" id="66871783"/>
<dbReference type="InterPro" id="IPR044398">
    <property type="entry name" value="Globin-sensor_dom"/>
</dbReference>
<protein>
    <submittedName>
        <fullName evidence="3">Uncharacterized protein</fullName>
    </submittedName>
</protein>
<dbReference type="OrthoDB" id="266313at2"/>
<evidence type="ECO:0000313" key="4">
    <source>
        <dbReference type="Proteomes" id="UP000036780"/>
    </source>
</evidence>
<dbReference type="Pfam" id="PF11563">
    <property type="entry name" value="Protoglobin"/>
    <property type="match status" value="1"/>
</dbReference>
<dbReference type="PROSITE" id="PS50111">
    <property type="entry name" value="CHEMOTAXIS_TRANSDUC_2"/>
    <property type="match status" value="1"/>
</dbReference>
<dbReference type="InterPro" id="IPR039379">
    <property type="entry name" value="Protoglobin_sensor_dom"/>
</dbReference>
<dbReference type="RefSeq" id="WP_050351304.1">
    <property type="nucleotide sequence ID" value="NZ_CP073011.1"/>
</dbReference>
<dbReference type="GO" id="GO:0019825">
    <property type="term" value="F:oxygen binding"/>
    <property type="evidence" value="ECO:0007669"/>
    <property type="project" value="InterPro"/>
</dbReference>
<dbReference type="SMART" id="SM00283">
    <property type="entry name" value="MA"/>
    <property type="match status" value="1"/>
</dbReference>
<dbReference type="GO" id="GO:0020037">
    <property type="term" value="F:heme binding"/>
    <property type="evidence" value="ECO:0007669"/>
    <property type="project" value="InterPro"/>
</dbReference>
<dbReference type="GO" id="GO:0007165">
    <property type="term" value="P:signal transduction"/>
    <property type="evidence" value="ECO:0007669"/>
    <property type="project" value="UniProtKB-KW"/>
</dbReference>
<evidence type="ECO:0000256" key="1">
    <source>
        <dbReference type="ARBA" id="ARBA00023224"/>
    </source>
</evidence>